<evidence type="ECO:0000256" key="1">
    <source>
        <dbReference type="ARBA" id="ARBA00022649"/>
    </source>
</evidence>
<sequence>MKRELIYRPDALADLNEVESYTKQAWGRTQAKRYATALVADIKALRVSAFRHSMFNDVFPGLRRKRSGMHHIYYLATDDCVEILKIIHVQRDPGQHLKVETWQNEP</sequence>
<dbReference type="AlphaFoldDB" id="A0A553WIJ1"/>
<keyword evidence="3" id="KW-1185">Reference proteome</keyword>
<comment type="caution">
    <text evidence="2">The sequence shown here is derived from an EMBL/GenBank/DDBJ whole genome shotgun (WGS) entry which is preliminary data.</text>
</comment>
<proteinExistence type="predicted"/>
<dbReference type="InterPro" id="IPR007712">
    <property type="entry name" value="RelE/ParE_toxin"/>
</dbReference>
<reference evidence="2 3" key="1">
    <citation type="submission" date="2019-07" db="EMBL/GenBank/DDBJ databases">
        <authorList>
            <person name="Park M."/>
        </authorList>
    </citation>
    <scope>NUCLEOTIDE SEQUENCE [LARGE SCALE GENOMIC DNA]</scope>
    <source>
        <strain evidence="2 3">KCTC32445</strain>
    </source>
</reference>
<name>A0A553WIJ1_9SPHN</name>
<dbReference type="InterPro" id="IPR035093">
    <property type="entry name" value="RelE/ParE_toxin_dom_sf"/>
</dbReference>
<dbReference type="RefSeq" id="WP_143775413.1">
    <property type="nucleotide sequence ID" value="NZ_VKKU01000001.1"/>
</dbReference>
<dbReference type="OrthoDB" id="7173315at2"/>
<evidence type="ECO:0000313" key="3">
    <source>
        <dbReference type="Proteomes" id="UP000320160"/>
    </source>
</evidence>
<protein>
    <submittedName>
        <fullName evidence="2">Type II toxin-antitoxin system RelE/ParE family toxin</fullName>
    </submittedName>
</protein>
<evidence type="ECO:0000313" key="2">
    <source>
        <dbReference type="EMBL" id="TSB04525.1"/>
    </source>
</evidence>
<accession>A0A553WIJ1</accession>
<organism evidence="2 3">
    <name type="scientific">Sphingorhabdus contaminans</name>
    <dbReference type="NCBI Taxonomy" id="1343899"/>
    <lineage>
        <taxon>Bacteria</taxon>
        <taxon>Pseudomonadati</taxon>
        <taxon>Pseudomonadota</taxon>
        <taxon>Alphaproteobacteria</taxon>
        <taxon>Sphingomonadales</taxon>
        <taxon>Sphingomonadaceae</taxon>
        <taxon>Sphingorhabdus</taxon>
    </lineage>
</organism>
<dbReference type="Gene3D" id="3.30.2310.20">
    <property type="entry name" value="RelE-like"/>
    <property type="match status" value="1"/>
</dbReference>
<keyword evidence="1" id="KW-1277">Toxin-antitoxin system</keyword>
<dbReference type="Pfam" id="PF05016">
    <property type="entry name" value="ParE_toxin"/>
    <property type="match status" value="1"/>
</dbReference>
<dbReference type="EMBL" id="VKKU01000001">
    <property type="protein sequence ID" value="TSB04525.1"/>
    <property type="molecule type" value="Genomic_DNA"/>
</dbReference>
<dbReference type="Proteomes" id="UP000320160">
    <property type="component" value="Unassembled WGS sequence"/>
</dbReference>
<gene>
    <name evidence="2" type="ORF">FOM92_03650</name>
</gene>